<evidence type="ECO:0000256" key="1">
    <source>
        <dbReference type="ARBA" id="ARBA00004571"/>
    </source>
</evidence>
<dbReference type="NCBIfam" id="TIGR04056">
    <property type="entry name" value="OMP_RagA_SusC"/>
    <property type="match status" value="1"/>
</dbReference>
<dbReference type="Gene3D" id="2.40.170.20">
    <property type="entry name" value="TonB-dependent receptor, beta-barrel domain"/>
    <property type="match status" value="1"/>
</dbReference>
<evidence type="ECO:0000259" key="11">
    <source>
        <dbReference type="Pfam" id="PF00593"/>
    </source>
</evidence>
<dbReference type="AlphaFoldDB" id="A0A7K0FIL5"/>
<evidence type="ECO:0000256" key="5">
    <source>
        <dbReference type="ARBA" id="ARBA00023077"/>
    </source>
</evidence>
<dbReference type="FunFam" id="2.170.130.10:FF:000008">
    <property type="entry name" value="SusC/RagA family TonB-linked outer membrane protein"/>
    <property type="match status" value="1"/>
</dbReference>
<proteinExistence type="inferred from homology"/>
<dbReference type="SUPFAM" id="SSF56935">
    <property type="entry name" value="Porins"/>
    <property type="match status" value="1"/>
</dbReference>
<evidence type="ECO:0000256" key="9">
    <source>
        <dbReference type="RuleBase" id="RU003357"/>
    </source>
</evidence>
<dbReference type="Pfam" id="PF13715">
    <property type="entry name" value="CarbopepD_reg_2"/>
    <property type="match status" value="1"/>
</dbReference>
<feature type="domain" description="TonB-dependent receptor plug" evidence="12">
    <location>
        <begin position="195"/>
        <end position="299"/>
    </location>
</feature>
<organism evidence="13 14">
    <name type="scientific">Pedobacter puniceum</name>
    <dbReference type="NCBI Taxonomy" id="2666136"/>
    <lineage>
        <taxon>Bacteria</taxon>
        <taxon>Pseudomonadati</taxon>
        <taxon>Bacteroidota</taxon>
        <taxon>Sphingobacteriia</taxon>
        <taxon>Sphingobacteriales</taxon>
        <taxon>Sphingobacteriaceae</taxon>
        <taxon>Pedobacter</taxon>
    </lineage>
</organism>
<keyword evidence="7 8" id="KW-0998">Cell outer membrane</keyword>
<dbReference type="SUPFAM" id="SSF49464">
    <property type="entry name" value="Carboxypeptidase regulatory domain-like"/>
    <property type="match status" value="1"/>
</dbReference>
<dbReference type="InterPro" id="IPR000531">
    <property type="entry name" value="Beta-barrel_TonB"/>
</dbReference>
<keyword evidence="5 9" id="KW-0798">TonB box</keyword>
<evidence type="ECO:0000256" key="2">
    <source>
        <dbReference type="ARBA" id="ARBA00022448"/>
    </source>
</evidence>
<keyword evidence="4 8" id="KW-0812">Transmembrane</keyword>
<dbReference type="Gene3D" id="2.170.130.10">
    <property type="entry name" value="TonB-dependent receptor, plug domain"/>
    <property type="match status" value="1"/>
</dbReference>
<keyword evidence="14" id="KW-1185">Reference proteome</keyword>
<dbReference type="Pfam" id="PF00593">
    <property type="entry name" value="TonB_dep_Rec_b-barrel"/>
    <property type="match status" value="1"/>
</dbReference>
<gene>
    <name evidence="13" type="ORF">GJJ64_00930</name>
</gene>
<dbReference type="NCBIfam" id="TIGR04057">
    <property type="entry name" value="SusC_RagA_signa"/>
    <property type="match status" value="1"/>
</dbReference>
<evidence type="ECO:0000256" key="3">
    <source>
        <dbReference type="ARBA" id="ARBA00022452"/>
    </source>
</evidence>
<dbReference type="GO" id="GO:0009279">
    <property type="term" value="C:cell outer membrane"/>
    <property type="evidence" value="ECO:0007669"/>
    <property type="project" value="UniProtKB-SubCell"/>
</dbReference>
<feature type="domain" description="TonB-dependent receptor-like beta-barrel" evidence="11">
    <location>
        <begin position="485"/>
        <end position="865"/>
    </location>
</feature>
<dbReference type="InterPro" id="IPR012910">
    <property type="entry name" value="Plug_dom"/>
</dbReference>
<dbReference type="InterPro" id="IPR037066">
    <property type="entry name" value="Plug_dom_sf"/>
</dbReference>
<evidence type="ECO:0000313" key="14">
    <source>
        <dbReference type="Proteomes" id="UP000462931"/>
    </source>
</evidence>
<feature type="signal peptide" evidence="10">
    <location>
        <begin position="1"/>
        <end position="17"/>
    </location>
</feature>
<evidence type="ECO:0000256" key="8">
    <source>
        <dbReference type="PROSITE-ProRule" id="PRU01360"/>
    </source>
</evidence>
<comment type="subcellular location">
    <subcellularLocation>
        <location evidence="1 8">Cell outer membrane</location>
        <topology evidence="1 8">Multi-pass membrane protein</topology>
    </subcellularLocation>
</comment>
<evidence type="ECO:0000259" key="12">
    <source>
        <dbReference type="Pfam" id="PF07715"/>
    </source>
</evidence>
<dbReference type="Pfam" id="PF07715">
    <property type="entry name" value="Plug"/>
    <property type="match status" value="1"/>
</dbReference>
<dbReference type="PROSITE" id="PS52016">
    <property type="entry name" value="TONB_DEPENDENT_REC_3"/>
    <property type="match status" value="1"/>
</dbReference>
<dbReference type="InterPro" id="IPR023997">
    <property type="entry name" value="TonB-dep_OMP_SusC/RagA_CS"/>
</dbReference>
<dbReference type="EMBL" id="WKJI01000001">
    <property type="protein sequence ID" value="MRX45748.1"/>
    <property type="molecule type" value="Genomic_DNA"/>
</dbReference>
<evidence type="ECO:0000256" key="4">
    <source>
        <dbReference type="ARBA" id="ARBA00022692"/>
    </source>
</evidence>
<comment type="similarity">
    <text evidence="8 9">Belongs to the TonB-dependent receptor family.</text>
</comment>
<dbReference type="InterPro" id="IPR036942">
    <property type="entry name" value="Beta-barrel_TonB_sf"/>
</dbReference>
<dbReference type="InterPro" id="IPR039426">
    <property type="entry name" value="TonB-dep_rcpt-like"/>
</dbReference>
<sequence length="1084" mass="118428">MKLTFALVIALSLQLSAKVHSQSITLSVKNATLNKLFLEIEKKSPYRIVFNDDMLPKGKNFSVEADNEDVKEVVDELLSNTNLTFKITQSNLMVIVLKESAQNIQVSGKVVDKDNQALIGVAVKIKGTNRGTTTDASGNFRLTVDNSQTVLVFNYLGFQSKEVTVGNQKVINVTLQTDDKALSEVVVIGYGGVKKSDLTGSVSSIKSKELTAFPSAGVQQAIQGRAAGVTVQSNNGEPGGGFKIRIRGGTSVNASSDPIFVVDGFAGAVLPPPEDIESMEILKDASATAIYGSRGANGVILITTKRGKSGKPRIEFNTSYSGQQEINRLDLLNANQFADYIKEVNASYVPGTANTDWQDLIFRQGNIKNSQLSFAGGNESVKYYVSGAMYDQQGVIINSSFKRFSVTSNLDFQASKWLKMGLNFFARSSQTDGVRTQEGSGGANGTGVIASAFKFGPDQPVFTPTGVYTTAIIGDPHDNPVAVARELQNNTKGGLYQYNLYAEADLLKNLKFKTTFGSFSTSERTGVFTPTTLNAGRLNGGEASINQSTNLSYINENFLTYSKTFNEKHTVSALGGFSYQKFVNEDFGAASQSFLSNSVSFQDLDGGSVVLAPNSGISDSKLASYYGRLNYNYADRYLLTFNARYDGSSNFSINNKWAFFPSAAFAWNMHNESFMQDIEFISSLKWRLSYGLTGNQAISPYQTLARFSSVFSVIGNVPVNAVRPTTIANNELKWETTAQQNLGVDIGLINNRINFTADYYKSVTSDLLFNVPLPQYSGYSTQLQNIGKIQNTGLELSLNTRNLTGAFTWSTDFNISFNRNKVLELPNGNDIIYANAPGHLVGIGSTSQILRVGYPVGSFFGWVYDGVYQTGETFLPGAGFEQAAGGEKFRDISGKKDANGVPLNQPDGLLNNDDRTIIGNPNPKFTWGFNNDFSYKNFDLNLFFQGSEGNDMLSYTLLELETLSAGNNATTEALRRWTPTNTNTDVPRAFTGRSRRVSSRWIFDGSYIRLKNIALGYTLPKSALSQLKIQRMRVFVSAQNLFTSTNYRGFDPEVNYRSSNLNAGVDYASYPNAKSITAGLNIGF</sequence>
<evidence type="ECO:0000256" key="6">
    <source>
        <dbReference type="ARBA" id="ARBA00023136"/>
    </source>
</evidence>
<evidence type="ECO:0000313" key="13">
    <source>
        <dbReference type="EMBL" id="MRX45748.1"/>
    </source>
</evidence>
<accession>A0A7K0FIL5</accession>
<evidence type="ECO:0000256" key="7">
    <source>
        <dbReference type="ARBA" id="ARBA00023237"/>
    </source>
</evidence>
<reference evidence="13 14" key="1">
    <citation type="submission" date="2019-11" db="EMBL/GenBank/DDBJ databases">
        <authorList>
            <person name="Cheng Q."/>
            <person name="Yang Z."/>
        </authorList>
    </citation>
    <scope>NUCLEOTIDE SEQUENCE [LARGE SCALE GENOMIC DNA]</scope>
    <source>
        <strain evidence="13 14">HX-22-1</strain>
    </source>
</reference>
<keyword evidence="6 8" id="KW-0472">Membrane</keyword>
<keyword evidence="3 8" id="KW-1134">Transmembrane beta strand</keyword>
<feature type="chain" id="PRO_5029727716" evidence="10">
    <location>
        <begin position="18"/>
        <end position="1084"/>
    </location>
</feature>
<comment type="caution">
    <text evidence="13">The sequence shown here is derived from an EMBL/GenBank/DDBJ whole genome shotgun (WGS) entry which is preliminary data.</text>
</comment>
<keyword evidence="10" id="KW-0732">Signal</keyword>
<dbReference type="InterPro" id="IPR023996">
    <property type="entry name" value="TonB-dep_OMP_SusC/RagA"/>
</dbReference>
<dbReference type="Proteomes" id="UP000462931">
    <property type="component" value="Unassembled WGS sequence"/>
</dbReference>
<name>A0A7K0FIL5_9SPHI</name>
<protein>
    <submittedName>
        <fullName evidence="13">SusC/RagA family TonB-linked outer membrane protein</fullName>
    </submittedName>
</protein>
<dbReference type="Gene3D" id="2.60.40.1120">
    <property type="entry name" value="Carboxypeptidase-like, regulatory domain"/>
    <property type="match status" value="1"/>
</dbReference>
<dbReference type="InterPro" id="IPR008969">
    <property type="entry name" value="CarboxyPept-like_regulatory"/>
</dbReference>
<keyword evidence="2 8" id="KW-0813">Transport</keyword>
<evidence type="ECO:0000256" key="10">
    <source>
        <dbReference type="SAM" id="SignalP"/>
    </source>
</evidence>